<dbReference type="Proteomes" id="UP000194565">
    <property type="component" value="Unassembled WGS sequence"/>
</dbReference>
<organism evidence="2 3">
    <name type="scientific">Acetobacter tropicalis</name>
    <dbReference type="NCBI Taxonomy" id="104102"/>
    <lineage>
        <taxon>Bacteria</taxon>
        <taxon>Pseudomonadati</taxon>
        <taxon>Pseudomonadota</taxon>
        <taxon>Alphaproteobacteria</taxon>
        <taxon>Acetobacterales</taxon>
        <taxon>Acetobacteraceae</taxon>
        <taxon>Acetobacter</taxon>
    </lineage>
</organism>
<feature type="region of interest" description="Disordered" evidence="1">
    <location>
        <begin position="420"/>
        <end position="448"/>
    </location>
</feature>
<accession>A0A252AA82</accession>
<feature type="compositionally biased region" description="Polar residues" evidence="1">
    <location>
        <begin position="420"/>
        <end position="429"/>
    </location>
</feature>
<name>A0A252AA82_9PROT</name>
<sequence length="448" mass="50185">MLYPFKTCLVSGLSVLFLGACTPPDFRRPGPLQQEDVYNALFPQWVELCAVSQISKKPGFGADISGGPGGHAVMFLHGACLDPLSPYPVLKTCNGGETGISMNAHFVNANWVGVAGRSFFFDGLLKPDDALTKISYNATKQESEKRGIYSAVSFRDWAMAKRPSDITAEKWKYEISIGTDYAVSFGRARYCARLPITHEQLEQTVAFLNGRNASYQHGPRTFETNVLQDNCNHLTHNALAASGFWHDLPVHQFILHAALTFPVPKNEVVNLLDQAKRHKIDDLRALYRDKLTRQSLLQTGWLPGEPGIMLDSHPVKTPNEVYNTKLSLIFYDDPLLGHYHKAFEKYLADPSYHDLKANLLKYKALYKLIDNQRKPLSWWKGREPADFVLFYNAYYMWLHAQQALVEKGLTLLGSEASDASALSQAQTGTPPEEPALARGQQNLPPEEK</sequence>
<proteinExistence type="predicted"/>
<protein>
    <submittedName>
        <fullName evidence="2">Uncharacterized protein</fullName>
    </submittedName>
</protein>
<dbReference type="EMBL" id="JOMM01000020">
    <property type="protein sequence ID" value="OUI86481.1"/>
    <property type="molecule type" value="Genomic_DNA"/>
</dbReference>
<dbReference type="AlphaFoldDB" id="A0A252AA82"/>
<feature type="compositionally biased region" description="Polar residues" evidence="1">
    <location>
        <begin position="439"/>
        <end position="448"/>
    </location>
</feature>
<evidence type="ECO:0000313" key="2">
    <source>
        <dbReference type="EMBL" id="OUI86481.1"/>
    </source>
</evidence>
<gene>
    <name evidence="2" type="ORF">HC62_06530</name>
</gene>
<evidence type="ECO:0000313" key="3">
    <source>
        <dbReference type="Proteomes" id="UP000194565"/>
    </source>
</evidence>
<reference evidence="2 3" key="1">
    <citation type="submission" date="2014-06" db="EMBL/GenBank/DDBJ databases">
        <authorList>
            <person name="Ju J."/>
            <person name="Zhang J."/>
        </authorList>
    </citation>
    <scope>NUCLEOTIDE SEQUENCE [LARGE SCALE GENOMIC DNA]</scope>
    <source>
        <strain evidence="2">DmW_042</strain>
    </source>
</reference>
<comment type="caution">
    <text evidence="2">The sequence shown here is derived from an EMBL/GenBank/DDBJ whole genome shotgun (WGS) entry which is preliminary data.</text>
</comment>
<dbReference type="PROSITE" id="PS51257">
    <property type="entry name" value="PROKAR_LIPOPROTEIN"/>
    <property type="match status" value="1"/>
</dbReference>
<evidence type="ECO:0000256" key="1">
    <source>
        <dbReference type="SAM" id="MobiDB-lite"/>
    </source>
</evidence>